<dbReference type="SUPFAM" id="SSF50494">
    <property type="entry name" value="Trypsin-like serine proteases"/>
    <property type="match status" value="1"/>
</dbReference>
<evidence type="ECO:0000313" key="2">
    <source>
        <dbReference type="EMBL" id="KAL3391686.1"/>
    </source>
</evidence>
<feature type="domain" description="Peptidase S1" evidence="1">
    <location>
        <begin position="1"/>
        <end position="193"/>
    </location>
</feature>
<gene>
    <name evidence="2" type="ORF">TKK_013609</name>
</gene>
<dbReference type="InterPro" id="IPR009003">
    <property type="entry name" value="Peptidase_S1_PA"/>
</dbReference>
<evidence type="ECO:0000313" key="3">
    <source>
        <dbReference type="Proteomes" id="UP001627154"/>
    </source>
</evidence>
<proteinExistence type="predicted"/>
<sequence>MDDEDIDDIVVTIGTNDLRSGFKHSLGSVHIYADWAMGNNEIPDEYLDDICILKLKERVRDERIVPVSLKYDVLYVKQIVTLAGWGASDNDKTIPRFMETISLPVQPMQECNRKLEKIVDYKVVELPMLYLCTFTDPEALLRCGDSGGPVLNENNELIAINDATCPLENNHPGLVNLHVNVYFYKKFIEATLRNKN</sequence>
<organism evidence="2 3">
    <name type="scientific">Trichogramma kaykai</name>
    <dbReference type="NCBI Taxonomy" id="54128"/>
    <lineage>
        <taxon>Eukaryota</taxon>
        <taxon>Metazoa</taxon>
        <taxon>Ecdysozoa</taxon>
        <taxon>Arthropoda</taxon>
        <taxon>Hexapoda</taxon>
        <taxon>Insecta</taxon>
        <taxon>Pterygota</taxon>
        <taxon>Neoptera</taxon>
        <taxon>Endopterygota</taxon>
        <taxon>Hymenoptera</taxon>
        <taxon>Apocrita</taxon>
        <taxon>Proctotrupomorpha</taxon>
        <taxon>Chalcidoidea</taxon>
        <taxon>Trichogrammatidae</taxon>
        <taxon>Trichogramma</taxon>
    </lineage>
</organism>
<keyword evidence="3" id="KW-1185">Reference proteome</keyword>
<dbReference type="Pfam" id="PF00089">
    <property type="entry name" value="Trypsin"/>
    <property type="match status" value="1"/>
</dbReference>
<dbReference type="Proteomes" id="UP001627154">
    <property type="component" value="Unassembled WGS sequence"/>
</dbReference>
<dbReference type="PANTHER" id="PTHR24260:SF136">
    <property type="entry name" value="GH08193P-RELATED"/>
    <property type="match status" value="1"/>
</dbReference>
<name>A0ABD2WFJ1_9HYME</name>
<reference evidence="2 3" key="1">
    <citation type="journal article" date="2024" name="bioRxiv">
        <title>A reference genome for Trichogramma kaykai: A tiny desert-dwelling parasitoid wasp with competing sex-ratio distorters.</title>
        <authorList>
            <person name="Culotta J."/>
            <person name="Lindsey A.R."/>
        </authorList>
    </citation>
    <scope>NUCLEOTIDE SEQUENCE [LARGE SCALE GENOMIC DNA]</scope>
    <source>
        <strain evidence="2 3">KSX58</strain>
    </source>
</reference>
<dbReference type="EMBL" id="JBJJXI010000108">
    <property type="protein sequence ID" value="KAL3391686.1"/>
    <property type="molecule type" value="Genomic_DNA"/>
</dbReference>
<dbReference type="InterPro" id="IPR001254">
    <property type="entry name" value="Trypsin_dom"/>
</dbReference>
<dbReference type="AlphaFoldDB" id="A0ABD2WFJ1"/>
<dbReference type="InterPro" id="IPR043504">
    <property type="entry name" value="Peptidase_S1_PA_chymotrypsin"/>
</dbReference>
<dbReference type="PROSITE" id="PS50240">
    <property type="entry name" value="TRYPSIN_DOM"/>
    <property type="match status" value="1"/>
</dbReference>
<dbReference type="InterPro" id="IPR051333">
    <property type="entry name" value="CLIP_Serine_Protease"/>
</dbReference>
<protein>
    <recommendedName>
        <fullName evidence="1">Peptidase S1 domain-containing protein</fullName>
    </recommendedName>
</protein>
<dbReference type="Gene3D" id="2.40.10.10">
    <property type="entry name" value="Trypsin-like serine proteases"/>
    <property type="match status" value="1"/>
</dbReference>
<accession>A0ABD2WFJ1</accession>
<dbReference type="PANTHER" id="PTHR24260">
    <property type="match status" value="1"/>
</dbReference>
<comment type="caution">
    <text evidence="2">The sequence shown here is derived from an EMBL/GenBank/DDBJ whole genome shotgun (WGS) entry which is preliminary data.</text>
</comment>
<evidence type="ECO:0000259" key="1">
    <source>
        <dbReference type="PROSITE" id="PS50240"/>
    </source>
</evidence>